<feature type="domain" description="Lipid/polyisoprenoid-binding YceI-like" evidence="2">
    <location>
        <begin position="28"/>
        <end position="185"/>
    </location>
</feature>
<dbReference type="PANTHER" id="PTHR34406">
    <property type="entry name" value="PROTEIN YCEI"/>
    <property type="match status" value="1"/>
</dbReference>
<evidence type="ECO:0000313" key="4">
    <source>
        <dbReference type="Proteomes" id="UP000249016"/>
    </source>
</evidence>
<proteinExistence type="predicted"/>
<dbReference type="Pfam" id="PF04264">
    <property type="entry name" value="YceI"/>
    <property type="match status" value="1"/>
</dbReference>
<gene>
    <name evidence="3" type="ORF">HMF3257_19870</name>
</gene>
<reference evidence="3 4" key="1">
    <citation type="submission" date="2018-06" db="EMBL/GenBank/DDBJ databases">
        <title>Spirosoma sp. HMF3257 Genome sequencing and assembly.</title>
        <authorList>
            <person name="Kang H."/>
            <person name="Cha I."/>
            <person name="Kim H."/>
            <person name="Kang J."/>
            <person name="Joh K."/>
        </authorList>
    </citation>
    <scope>NUCLEOTIDE SEQUENCE [LARGE SCALE GENOMIC DNA]</scope>
    <source>
        <strain evidence="3 4">HMF3257</strain>
    </source>
</reference>
<dbReference type="InterPro" id="IPR007372">
    <property type="entry name" value="Lipid/polyisoprenoid-bd_YceI"/>
</dbReference>
<protein>
    <submittedName>
        <fullName evidence="3">YceI family protein</fullName>
    </submittedName>
</protein>
<sequence length="186" mass="20256">MTYRSTLRGLASLMLISLLLAATTASKKLMADKKTSSVTYTMHHPLHTWDAVSHDVNCAIMYDEATKTITSVAVAIKIASFDSKDSNRDSHAMEVLDGIRYPNVTFVSQSIQTGADGTLTATGKLTFHGVTRPTVLVCTRKGDGNNLIVTGDFAIRMTDFAIEQPSLLGMKADDAIKLKFTAYFNE</sequence>
<keyword evidence="4" id="KW-1185">Reference proteome</keyword>
<dbReference type="RefSeq" id="WP_111344714.1">
    <property type="nucleotide sequence ID" value="NZ_QLII01000001.1"/>
</dbReference>
<comment type="caution">
    <text evidence="3">The sequence shown here is derived from an EMBL/GenBank/DDBJ whole genome shotgun (WGS) entry which is preliminary data.</text>
</comment>
<keyword evidence="1" id="KW-0732">Signal</keyword>
<dbReference type="AlphaFoldDB" id="A0A327NPZ0"/>
<name>A0A327NPZ0_9BACT</name>
<evidence type="ECO:0000256" key="1">
    <source>
        <dbReference type="SAM" id="SignalP"/>
    </source>
</evidence>
<dbReference type="PANTHER" id="PTHR34406:SF1">
    <property type="entry name" value="PROTEIN YCEI"/>
    <property type="match status" value="1"/>
</dbReference>
<dbReference type="InterPro" id="IPR036761">
    <property type="entry name" value="TTHA0802/YceI-like_sf"/>
</dbReference>
<dbReference type="SMART" id="SM00867">
    <property type="entry name" value="YceI"/>
    <property type="match status" value="1"/>
</dbReference>
<feature type="chain" id="PRO_5016386271" evidence="1">
    <location>
        <begin position="22"/>
        <end position="186"/>
    </location>
</feature>
<evidence type="ECO:0000313" key="3">
    <source>
        <dbReference type="EMBL" id="RAI75854.1"/>
    </source>
</evidence>
<dbReference type="Proteomes" id="UP000249016">
    <property type="component" value="Unassembled WGS sequence"/>
</dbReference>
<evidence type="ECO:0000259" key="2">
    <source>
        <dbReference type="SMART" id="SM00867"/>
    </source>
</evidence>
<organism evidence="3 4">
    <name type="scientific">Spirosoma telluris</name>
    <dbReference type="NCBI Taxonomy" id="2183553"/>
    <lineage>
        <taxon>Bacteria</taxon>
        <taxon>Pseudomonadati</taxon>
        <taxon>Bacteroidota</taxon>
        <taxon>Cytophagia</taxon>
        <taxon>Cytophagales</taxon>
        <taxon>Cytophagaceae</taxon>
        <taxon>Spirosoma</taxon>
    </lineage>
</organism>
<dbReference type="EMBL" id="QLII01000001">
    <property type="protein sequence ID" value="RAI75854.1"/>
    <property type="molecule type" value="Genomic_DNA"/>
</dbReference>
<dbReference type="SUPFAM" id="SSF101874">
    <property type="entry name" value="YceI-like"/>
    <property type="match status" value="1"/>
</dbReference>
<feature type="signal peptide" evidence="1">
    <location>
        <begin position="1"/>
        <end position="21"/>
    </location>
</feature>
<dbReference type="Gene3D" id="2.40.128.110">
    <property type="entry name" value="Lipid/polyisoprenoid-binding, YceI-like"/>
    <property type="match status" value="1"/>
</dbReference>
<dbReference type="OrthoDB" id="116832at2"/>
<accession>A0A327NPZ0</accession>